<dbReference type="SUPFAM" id="SSF53167">
    <property type="entry name" value="Purine and uridine phosphorylases"/>
    <property type="match status" value="1"/>
</dbReference>
<dbReference type="Gene3D" id="3.40.50.1580">
    <property type="entry name" value="Nucleoside phosphorylase domain"/>
    <property type="match status" value="1"/>
</dbReference>
<reference evidence="1" key="1">
    <citation type="journal article" date="2020" name="Biotechnol. Biofuels">
        <title>New insights from the biogas microbiome by comprehensive genome-resolved metagenomics of nearly 1600 species originating from multiple anaerobic digesters.</title>
        <authorList>
            <person name="Campanaro S."/>
            <person name="Treu L."/>
            <person name="Rodriguez-R L.M."/>
            <person name="Kovalovszki A."/>
            <person name="Ziels R.M."/>
            <person name="Maus I."/>
            <person name="Zhu X."/>
            <person name="Kougias P.G."/>
            <person name="Basile A."/>
            <person name="Luo G."/>
            <person name="Schluter A."/>
            <person name="Konstantinidis K.T."/>
            <person name="Angelidaki I."/>
        </authorList>
    </citation>
    <scope>NUCLEOTIDE SEQUENCE</scope>
    <source>
        <strain evidence="1">AS06rmzACSIP_7</strain>
    </source>
</reference>
<comment type="caution">
    <text evidence="1">The sequence shown here is derived from an EMBL/GenBank/DDBJ whole genome shotgun (WGS) entry which is preliminary data.</text>
</comment>
<dbReference type="GO" id="GO:0009116">
    <property type="term" value="P:nucleoside metabolic process"/>
    <property type="evidence" value="ECO:0007669"/>
    <property type="project" value="InterPro"/>
</dbReference>
<dbReference type="EMBL" id="JAAYEE010000110">
    <property type="protein sequence ID" value="NLW35149.1"/>
    <property type="molecule type" value="Genomic_DNA"/>
</dbReference>
<evidence type="ECO:0000313" key="1">
    <source>
        <dbReference type="EMBL" id="NLW35149.1"/>
    </source>
</evidence>
<gene>
    <name evidence="1" type="ORF">GXY80_06660</name>
</gene>
<proteinExistence type="predicted"/>
<dbReference type="InterPro" id="IPR035994">
    <property type="entry name" value="Nucleoside_phosphorylase_sf"/>
</dbReference>
<protein>
    <submittedName>
        <fullName evidence="1">Nucleoside phosphorylase</fullName>
    </submittedName>
</protein>
<organism evidence="1 2">
    <name type="scientific">Syntrophorhabdus aromaticivorans</name>
    <dbReference type="NCBI Taxonomy" id="328301"/>
    <lineage>
        <taxon>Bacteria</taxon>
        <taxon>Pseudomonadati</taxon>
        <taxon>Thermodesulfobacteriota</taxon>
        <taxon>Syntrophorhabdia</taxon>
        <taxon>Syntrophorhabdales</taxon>
        <taxon>Syntrophorhabdaceae</taxon>
        <taxon>Syntrophorhabdus</taxon>
    </lineage>
</organism>
<dbReference type="GO" id="GO:0003824">
    <property type="term" value="F:catalytic activity"/>
    <property type="evidence" value="ECO:0007669"/>
    <property type="project" value="InterPro"/>
</dbReference>
<accession>A0A971S117</accession>
<dbReference type="Proteomes" id="UP000777265">
    <property type="component" value="Unassembled WGS sequence"/>
</dbReference>
<name>A0A971S117_9BACT</name>
<evidence type="ECO:0000313" key="2">
    <source>
        <dbReference type="Proteomes" id="UP000777265"/>
    </source>
</evidence>
<feature type="non-terminal residue" evidence="1">
    <location>
        <position position="120"/>
    </location>
</feature>
<dbReference type="AlphaFoldDB" id="A0A971S117"/>
<sequence>MNKKFPILEYDSTRIAFIEPSKVIAPLDMPEFCVICFFKDAIDKVVTEHNAKVLVTDYWEDGPHPIYEIQYCDKRLAFFHPGVGAPLAAGLLEKVIAYGCRKFMVCGGCGVLDKHMTVGS</sequence>
<reference evidence="1" key="2">
    <citation type="submission" date="2020-01" db="EMBL/GenBank/DDBJ databases">
        <authorList>
            <person name="Campanaro S."/>
        </authorList>
    </citation>
    <scope>NUCLEOTIDE SEQUENCE</scope>
    <source>
        <strain evidence="1">AS06rmzACSIP_7</strain>
    </source>
</reference>